<dbReference type="PANTHER" id="PTHR44163:SF1">
    <property type="entry name" value="U3 SMALL NUCLEOLAR RNA-ASSOCIATED PROTEIN 4 HOMOLOG"/>
    <property type="match status" value="1"/>
</dbReference>
<dbReference type="EMBL" id="KI925454">
    <property type="protein sequence ID" value="ETW87509.1"/>
    <property type="molecule type" value="Genomic_DNA"/>
</dbReference>
<dbReference type="OrthoDB" id="8883818at2759"/>
<dbReference type="Pfam" id="PF00400">
    <property type="entry name" value="WD40"/>
    <property type="match status" value="3"/>
</dbReference>
<organism evidence="2 3">
    <name type="scientific">Heterobasidion irregulare (strain TC 32-1)</name>
    <dbReference type="NCBI Taxonomy" id="747525"/>
    <lineage>
        <taxon>Eukaryota</taxon>
        <taxon>Fungi</taxon>
        <taxon>Dikarya</taxon>
        <taxon>Basidiomycota</taxon>
        <taxon>Agaricomycotina</taxon>
        <taxon>Agaricomycetes</taxon>
        <taxon>Russulales</taxon>
        <taxon>Bondarzewiaceae</taxon>
        <taxon>Heterobasidion</taxon>
        <taxon>Heterobasidion annosum species complex</taxon>
    </lineage>
</organism>
<dbReference type="GO" id="GO:0032040">
    <property type="term" value="C:small-subunit processome"/>
    <property type="evidence" value="ECO:0007669"/>
    <property type="project" value="TreeGrafter"/>
</dbReference>
<dbReference type="GeneID" id="20668100"/>
<dbReference type="Gene3D" id="2.130.10.10">
    <property type="entry name" value="YVTN repeat-like/Quinoprotein amine dehydrogenase"/>
    <property type="match status" value="2"/>
</dbReference>
<evidence type="ECO:0000313" key="2">
    <source>
        <dbReference type="EMBL" id="ETW87509.1"/>
    </source>
</evidence>
<dbReference type="InterPro" id="IPR015943">
    <property type="entry name" value="WD40/YVTN_repeat-like_dom_sf"/>
</dbReference>
<dbReference type="KEGG" id="hir:HETIRDRAFT_167066"/>
<name>W4KP78_HETIT</name>
<gene>
    <name evidence="2" type="ORF">HETIRDRAFT_167066</name>
</gene>
<dbReference type="InterPro" id="IPR001680">
    <property type="entry name" value="WD40_rpt"/>
</dbReference>
<dbReference type="InterPro" id="IPR011048">
    <property type="entry name" value="Haem_d1_sf"/>
</dbReference>
<dbReference type="FunCoup" id="W4KP78">
    <property type="interactions" value="525"/>
</dbReference>
<feature type="region of interest" description="Disordered" evidence="1">
    <location>
        <begin position="798"/>
        <end position="819"/>
    </location>
</feature>
<evidence type="ECO:0000256" key="1">
    <source>
        <dbReference type="SAM" id="MobiDB-lite"/>
    </source>
</evidence>
<dbReference type="SUPFAM" id="SSF51004">
    <property type="entry name" value="C-terminal (heme d1) domain of cytochrome cd1-nitrite reductase"/>
    <property type="match status" value="1"/>
</dbReference>
<dbReference type="GO" id="GO:0034455">
    <property type="term" value="C:t-UTP complex"/>
    <property type="evidence" value="ECO:0007669"/>
    <property type="project" value="TreeGrafter"/>
</dbReference>
<dbReference type="GO" id="GO:0003723">
    <property type="term" value="F:RNA binding"/>
    <property type="evidence" value="ECO:0007669"/>
    <property type="project" value="TreeGrafter"/>
</dbReference>
<keyword evidence="3" id="KW-1185">Reference proteome</keyword>
<dbReference type="AlphaFoldDB" id="W4KP78"/>
<dbReference type="GO" id="GO:0030686">
    <property type="term" value="C:90S preribosome"/>
    <property type="evidence" value="ECO:0007669"/>
    <property type="project" value="InterPro"/>
</dbReference>
<feature type="region of interest" description="Disordered" evidence="1">
    <location>
        <begin position="203"/>
        <end position="222"/>
    </location>
</feature>
<reference evidence="2 3" key="1">
    <citation type="journal article" date="2012" name="New Phytol.">
        <title>Insight into trade-off between wood decay and parasitism from the genome of a fungal forest pathogen.</title>
        <authorList>
            <person name="Olson A."/>
            <person name="Aerts A."/>
            <person name="Asiegbu F."/>
            <person name="Belbahri L."/>
            <person name="Bouzid O."/>
            <person name="Broberg A."/>
            <person name="Canback B."/>
            <person name="Coutinho P.M."/>
            <person name="Cullen D."/>
            <person name="Dalman K."/>
            <person name="Deflorio G."/>
            <person name="van Diepen L.T."/>
            <person name="Dunand C."/>
            <person name="Duplessis S."/>
            <person name="Durling M."/>
            <person name="Gonthier P."/>
            <person name="Grimwood J."/>
            <person name="Fossdal C.G."/>
            <person name="Hansson D."/>
            <person name="Henrissat B."/>
            <person name="Hietala A."/>
            <person name="Himmelstrand K."/>
            <person name="Hoffmeister D."/>
            <person name="Hogberg N."/>
            <person name="James T.Y."/>
            <person name="Karlsson M."/>
            <person name="Kohler A."/>
            <person name="Kues U."/>
            <person name="Lee Y.H."/>
            <person name="Lin Y.C."/>
            <person name="Lind M."/>
            <person name="Lindquist E."/>
            <person name="Lombard V."/>
            <person name="Lucas S."/>
            <person name="Lunden K."/>
            <person name="Morin E."/>
            <person name="Murat C."/>
            <person name="Park J."/>
            <person name="Raffaello T."/>
            <person name="Rouze P."/>
            <person name="Salamov A."/>
            <person name="Schmutz J."/>
            <person name="Solheim H."/>
            <person name="Stahlberg J."/>
            <person name="Velez H."/>
            <person name="de Vries R.P."/>
            <person name="Wiebenga A."/>
            <person name="Woodward S."/>
            <person name="Yakovlev I."/>
            <person name="Garbelotto M."/>
            <person name="Martin F."/>
            <person name="Grigoriev I.V."/>
            <person name="Stenlid J."/>
        </authorList>
    </citation>
    <scope>NUCLEOTIDE SEQUENCE [LARGE SCALE GENOMIC DNA]</scope>
    <source>
        <strain evidence="2 3">TC 32-1</strain>
    </source>
</reference>
<dbReference type="eggNOG" id="KOG2048">
    <property type="taxonomic scope" value="Eukaryota"/>
</dbReference>
<proteinExistence type="predicted"/>
<dbReference type="Proteomes" id="UP000030671">
    <property type="component" value="Unassembled WGS sequence"/>
</dbReference>
<dbReference type="PANTHER" id="PTHR44163">
    <property type="entry name" value="U3 SMALL NUCLEOLAR RNA-ASSOCIATED PROTEIN 4 HOMOLOG"/>
    <property type="match status" value="1"/>
</dbReference>
<accession>W4KP78</accession>
<evidence type="ECO:0000313" key="3">
    <source>
        <dbReference type="Proteomes" id="UP000030671"/>
    </source>
</evidence>
<dbReference type="InterPro" id="IPR046351">
    <property type="entry name" value="UTP4"/>
</dbReference>
<dbReference type="STRING" id="747525.W4KP78"/>
<dbReference type="HOGENOM" id="CLU_002392_2_0_1"/>
<dbReference type="SMART" id="SM00320">
    <property type="entry name" value="WD40"/>
    <property type="match status" value="8"/>
</dbReference>
<dbReference type="RefSeq" id="XP_009541401.1">
    <property type="nucleotide sequence ID" value="XM_009543106.1"/>
</dbReference>
<dbReference type="SUPFAM" id="SSF50978">
    <property type="entry name" value="WD40 repeat-like"/>
    <property type="match status" value="1"/>
</dbReference>
<sequence length="868" mass="94647">MGGTTTLSVHRCRFVDYLPSAITSLAFPPLPLPSLKGKKKVDFSIKVPKVGTLVVGRANGNIEICEWTGSQAEVQAPQAWVVQKTLPGPHQSKVDSLALTLRHAMDPEDVPSLVDLRLFSTGGGSELLEWDILNGCIRRTISSQGGSIWSIAANPSSTLLALGCEDGSIHLCSLEDDSLSHFRHLDRSKSRILSVAWGPPVPREAKKGPHLPLSENDDSDDDEDEWLDSWIVAGCSDSSLRKWDIATGRVLDRMGTDKMRGERTLVWTVGALGDGTIVSGDSLGMVKFWDSRTCTQLQSFQAHGADVLCLIIGSDGTTVYTSGVDQKTAQFSLIKTSGSSLLSSASRWVQSSSKRMHSHDVRTLAIWPPHTPLPSSHHRRFPIDVAPILASGGLDMSVVLTPAALPQTTTSAKIINPLSTSTVATFEDAYHRRLAYSSGPSSTSAIKVAKQTRLVMCMREASLTVWRILPKSRVEEADQELSADGQAGGWEQVLDMVLNVRTNLIASAISDDGAWLVVSDFYETKLFSLEATKSGDLKPKRVREFGEVLQQHIAGSPTSTGASSLVFSPDSSKLVMTLAGSSYILVIDLGMDTGKPRVLRRFSQHRVKDVIIGERTVKGRRSEGVEDVEMTEVDTNTQNDAPSMVTSDIDEPAFSKPVIGAVTRMAVSPDGQWLATTDDHRRTHIFNLDSIQHHTVLPTFPHPVHALAFSPSTPSLLLLAFANNNIEMYDVEARQFPPWSRELCASLPKRFTHLHDPVLGVALMPAAEPGSTATSLALFWGSTWICKVQLDAPAGWGGFGKKRRRKQHAPPGAPTKEDGQNFKLITHYRPILFVDFLDMGELLVVERPLVDVLAKLPPAYFKPKYGAS</sequence>
<dbReference type="InterPro" id="IPR036322">
    <property type="entry name" value="WD40_repeat_dom_sf"/>
</dbReference>
<dbReference type="InParanoid" id="W4KP78"/>
<dbReference type="GO" id="GO:0000462">
    <property type="term" value="P:maturation of SSU-rRNA from tricistronic rRNA transcript (SSU-rRNA, 5.8S rRNA, LSU-rRNA)"/>
    <property type="evidence" value="ECO:0007669"/>
    <property type="project" value="InterPro"/>
</dbReference>
<protein>
    <submittedName>
        <fullName evidence="2">Uncharacterized protein</fullName>
    </submittedName>
</protein>